<feature type="non-terminal residue" evidence="1">
    <location>
        <position position="101"/>
    </location>
</feature>
<proteinExistence type="predicted"/>
<evidence type="ECO:0000313" key="1">
    <source>
        <dbReference type="EMBL" id="SVC70445.1"/>
    </source>
</evidence>
<protein>
    <submittedName>
        <fullName evidence="1">Uncharacterized protein</fullName>
    </submittedName>
</protein>
<sequence>VLPRSCEKEHRHENGGQIPWKCNQIKANVVVLEYQRIIGYIALASILLPDLQYMGYGPHSVDHVLYMLAALDPQECHTTSYVVAVNTGSKRPVLQFLSHRL</sequence>
<feature type="non-terminal residue" evidence="1">
    <location>
        <position position="1"/>
    </location>
</feature>
<accession>A0A382PCW2</accession>
<reference evidence="1" key="1">
    <citation type="submission" date="2018-05" db="EMBL/GenBank/DDBJ databases">
        <authorList>
            <person name="Lanie J.A."/>
            <person name="Ng W.-L."/>
            <person name="Kazmierczak K.M."/>
            <person name="Andrzejewski T.M."/>
            <person name="Davidsen T.M."/>
            <person name="Wayne K.J."/>
            <person name="Tettelin H."/>
            <person name="Glass J.I."/>
            <person name="Rusch D."/>
            <person name="Podicherti R."/>
            <person name="Tsui H.-C.T."/>
            <person name="Winkler M.E."/>
        </authorList>
    </citation>
    <scope>NUCLEOTIDE SEQUENCE</scope>
</reference>
<dbReference type="EMBL" id="UINC01106056">
    <property type="protein sequence ID" value="SVC70445.1"/>
    <property type="molecule type" value="Genomic_DNA"/>
</dbReference>
<name>A0A382PCW2_9ZZZZ</name>
<dbReference type="AlphaFoldDB" id="A0A382PCW2"/>
<organism evidence="1">
    <name type="scientific">marine metagenome</name>
    <dbReference type="NCBI Taxonomy" id="408172"/>
    <lineage>
        <taxon>unclassified sequences</taxon>
        <taxon>metagenomes</taxon>
        <taxon>ecological metagenomes</taxon>
    </lineage>
</organism>
<gene>
    <name evidence="1" type="ORF">METZ01_LOCUS323299</name>
</gene>